<protein>
    <recommendedName>
        <fullName evidence="1">LytR/CpsA/Psr regulator C-terminal domain-containing protein</fullName>
    </recommendedName>
</protein>
<organism evidence="2">
    <name type="scientific">marine metagenome</name>
    <dbReference type="NCBI Taxonomy" id="408172"/>
    <lineage>
        <taxon>unclassified sequences</taxon>
        <taxon>metagenomes</taxon>
        <taxon>ecological metagenomes</taxon>
    </lineage>
</organism>
<dbReference type="InterPro" id="IPR027381">
    <property type="entry name" value="LytR/CpsA/Psr_C"/>
</dbReference>
<proteinExistence type="predicted"/>
<accession>A0A382F8S8</accession>
<dbReference type="AlphaFoldDB" id="A0A382F8S8"/>
<gene>
    <name evidence="2" type="ORF">METZ01_LOCUS211477</name>
</gene>
<dbReference type="EMBL" id="UINC01048277">
    <property type="protein sequence ID" value="SVB58623.1"/>
    <property type="molecule type" value="Genomic_DNA"/>
</dbReference>
<dbReference type="Pfam" id="PF13399">
    <property type="entry name" value="LytR_C"/>
    <property type="match status" value="1"/>
</dbReference>
<evidence type="ECO:0000313" key="2">
    <source>
        <dbReference type="EMBL" id="SVB58623.1"/>
    </source>
</evidence>
<name>A0A382F8S8_9ZZZZ</name>
<feature type="domain" description="LytR/CpsA/Psr regulator C-terminal" evidence="1">
    <location>
        <begin position="51"/>
        <end position="138"/>
    </location>
</feature>
<sequence>MAEKLRSLLLVSMILLAGGYLGSTIGQWTSEEDSSPPIVSIANLPDPGLGRIRVEVLNAGGVSGMASLATDHLRELGFDVVSFGNASRFDQENTIVIDRSDRGELAEAVADALGVELVRDSVDLDPFLDVTVVLGKVWGIESNEKDNSLDLKGLPWWNIRKYLR</sequence>
<reference evidence="2" key="1">
    <citation type="submission" date="2018-05" db="EMBL/GenBank/DDBJ databases">
        <authorList>
            <person name="Lanie J.A."/>
            <person name="Ng W.-L."/>
            <person name="Kazmierczak K.M."/>
            <person name="Andrzejewski T.M."/>
            <person name="Davidsen T.M."/>
            <person name="Wayne K.J."/>
            <person name="Tettelin H."/>
            <person name="Glass J.I."/>
            <person name="Rusch D."/>
            <person name="Podicherti R."/>
            <person name="Tsui H.-C.T."/>
            <person name="Winkler M.E."/>
        </authorList>
    </citation>
    <scope>NUCLEOTIDE SEQUENCE</scope>
</reference>
<evidence type="ECO:0000259" key="1">
    <source>
        <dbReference type="Pfam" id="PF13399"/>
    </source>
</evidence>
<dbReference type="Gene3D" id="3.30.70.2390">
    <property type="match status" value="1"/>
</dbReference>